<evidence type="ECO:0000313" key="3">
    <source>
        <dbReference type="Proteomes" id="UP000192980"/>
    </source>
</evidence>
<dbReference type="GO" id="GO:0004177">
    <property type="term" value="F:aminopeptidase activity"/>
    <property type="evidence" value="ECO:0007669"/>
    <property type="project" value="UniProtKB-KW"/>
</dbReference>
<dbReference type="Proteomes" id="UP000192980">
    <property type="component" value="Unassembled WGS sequence"/>
</dbReference>
<sequence length="408" mass="43560">MYVTDSTFLKVIPYYKQGMRTLKATVFCTLLITSFAYGQEKRGRARDFGVTIGILPTGSNNAITDVAGVKVGHTTINEGQNIRTGVTAIFPHAGNLFQEKVPAAVYVGNGFGKMMGISQIEELGNIETPILLTNTLNAPKVADALIDYMLALPGNEQVRSVNSVVGETNDGGLNDIRGRHVHAEHVQQALATAASGPVTEGNVGAGTGTECLGYKGGIGTASRKLPASKGGYTVGVLVQTNFGGVLDINGAPVGRELQNFYMKDPKGNYKADGSCMIIIATDAPLSARNLKRLAKRSYIAFGNVGSFSSNGSGDYSIAFSTTPQNRIPHNSNTIVRVTEELTNDAMSPLFMAVWEATEEAILNSMFMAQDSQGVAGNTLKALPIQKTIEILKKYNALHHDRLPKAEQQ</sequence>
<dbReference type="InterPro" id="IPR016117">
    <property type="entry name" value="ArgJ-like_dom_sf"/>
</dbReference>
<evidence type="ECO:0000313" key="2">
    <source>
        <dbReference type="EMBL" id="SMG40958.1"/>
    </source>
</evidence>
<dbReference type="Pfam" id="PF03576">
    <property type="entry name" value="Peptidase_S58"/>
    <property type="match status" value="1"/>
</dbReference>
<name>A0A1X7KHY7_9SPHI</name>
<comment type="similarity">
    <text evidence="1">Belongs to the peptidase S58 family.</text>
</comment>
<dbReference type="InterPro" id="IPR005321">
    <property type="entry name" value="Peptidase_S58_DmpA"/>
</dbReference>
<dbReference type="AlphaFoldDB" id="A0A1X7KHY7"/>
<dbReference type="Gene3D" id="3.60.70.12">
    <property type="entry name" value="L-amino peptidase D-ALA esterase/amidase"/>
    <property type="match status" value="1"/>
</dbReference>
<dbReference type="STRING" id="561061.SAMN05660862_2946"/>
<dbReference type="CDD" id="cd02253">
    <property type="entry name" value="DmpA"/>
    <property type="match status" value="1"/>
</dbReference>
<keyword evidence="2" id="KW-0031">Aminopeptidase</keyword>
<proteinExistence type="inferred from homology"/>
<gene>
    <name evidence="2" type="ORF">SAMN05660862_2946</name>
</gene>
<dbReference type="SUPFAM" id="SSF56266">
    <property type="entry name" value="DmpA/ArgJ-like"/>
    <property type="match status" value="1"/>
</dbReference>
<keyword evidence="3" id="KW-1185">Reference proteome</keyword>
<dbReference type="PANTHER" id="PTHR36512">
    <property type="entry name" value="D-AMINOPEPTIDASE"/>
    <property type="match status" value="1"/>
</dbReference>
<keyword evidence="2" id="KW-0645">Protease</keyword>
<dbReference type="PANTHER" id="PTHR36512:SF3">
    <property type="entry name" value="BLR5678 PROTEIN"/>
    <property type="match status" value="1"/>
</dbReference>
<keyword evidence="2" id="KW-0378">Hydrolase</keyword>
<reference evidence="2 3" key="1">
    <citation type="submission" date="2017-04" db="EMBL/GenBank/DDBJ databases">
        <authorList>
            <person name="Afonso C.L."/>
            <person name="Miller P.J."/>
            <person name="Scott M.A."/>
            <person name="Spackman E."/>
            <person name="Goraichik I."/>
            <person name="Dimitrov K.M."/>
            <person name="Suarez D.L."/>
            <person name="Swayne D.E."/>
        </authorList>
    </citation>
    <scope>NUCLEOTIDE SEQUENCE [LARGE SCALE GENOMIC DNA]</scope>
    <source>
        <strain evidence="2 3">DSM 22418</strain>
    </source>
</reference>
<protein>
    <submittedName>
        <fullName evidence="2">L-aminopeptidase DmpA. Serine peptidase. MEROPS family S58</fullName>
    </submittedName>
</protein>
<accession>A0A1X7KHY7</accession>
<dbReference type="EMBL" id="FXAU01000005">
    <property type="protein sequence ID" value="SMG40958.1"/>
    <property type="molecule type" value="Genomic_DNA"/>
</dbReference>
<organism evidence="2 3">
    <name type="scientific">Sphingobacterium psychroaquaticum</name>
    <dbReference type="NCBI Taxonomy" id="561061"/>
    <lineage>
        <taxon>Bacteria</taxon>
        <taxon>Pseudomonadati</taxon>
        <taxon>Bacteroidota</taxon>
        <taxon>Sphingobacteriia</taxon>
        <taxon>Sphingobacteriales</taxon>
        <taxon>Sphingobacteriaceae</taxon>
        <taxon>Sphingobacterium</taxon>
    </lineage>
</organism>
<evidence type="ECO:0000256" key="1">
    <source>
        <dbReference type="ARBA" id="ARBA00007068"/>
    </source>
</evidence>